<reference evidence="2" key="1">
    <citation type="journal article" date="2022" name="Mol. Ecol. Resour.">
        <title>The genomes of chicory, endive, great burdock and yacon provide insights into Asteraceae palaeo-polyploidization history and plant inulin production.</title>
        <authorList>
            <person name="Fan W."/>
            <person name="Wang S."/>
            <person name="Wang H."/>
            <person name="Wang A."/>
            <person name="Jiang F."/>
            <person name="Liu H."/>
            <person name="Zhao H."/>
            <person name="Xu D."/>
            <person name="Zhang Y."/>
        </authorList>
    </citation>
    <scope>NUCLEOTIDE SEQUENCE [LARGE SCALE GENOMIC DNA]</scope>
    <source>
        <strain evidence="2">cv. Niubang</strain>
    </source>
</reference>
<reference evidence="1 2" key="2">
    <citation type="journal article" date="2022" name="Mol. Ecol. Resour.">
        <title>The genomes of chicory, endive, great burdock and yacon provide insights into Asteraceae paleo-polyploidization history and plant inulin production.</title>
        <authorList>
            <person name="Fan W."/>
            <person name="Wang S."/>
            <person name="Wang H."/>
            <person name="Wang A."/>
            <person name="Jiang F."/>
            <person name="Liu H."/>
            <person name="Zhao H."/>
            <person name="Xu D."/>
            <person name="Zhang Y."/>
        </authorList>
    </citation>
    <scope>NUCLEOTIDE SEQUENCE [LARGE SCALE GENOMIC DNA]</scope>
    <source>
        <strain evidence="2">cv. Niubang</strain>
    </source>
</reference>
<comment type="caution">
    <text evidence="1">The sequence shown here is derived from an EMBL/GenBank/DDBJ whole genome shotgun (WGS) entry which is preliminary data.</text>
</comment>
<name>A0ACB9FLG4_ARCLA</name>
<protein>
    <submittedName>
        <fullName evidence="1">Uncharacterized protein</fullName>
    </submittedName>
</protein>
<dbReference type="Proteomes" id="UP001055879">
    <property type="component" value="Linkage Group LG01"/>
</dbReference>
<evidence type="ECO:0000313" key="2">
    <source>
        <dbReference type="Proteomes" id="UP001055879"/>
    </source>
</evidence>
<evidence type="ECO:0000313" key="1">
    <source>
        <dbReference type="EMBL" id="KAI3771937.1"/>
    </source>
</evidence>
<keyword evidence="2" id="KW-1185">Reference proteome</keyword>
<proteinExistence type="predicted"/>
<dbReference type="EMBL" id="CM042047">
    <property type="protein sequence ID" value="KAI3771937.1"/>
    <property type="molecule type" value="Genomic_DNA"/>
</dbReference>
<gene>
    <name evidence="1" type="ORF">L6452_03109</name>
</gene>
<accession>A0ACB9FLG4</accession>
<organism evidence="1 2">
    <name type="scientific">Arctium lappa</name>
    <name type="common">Greater burdock</name>
    <name type="synonym">Lappa major</name>
    <dbReference type="NCBI Taxonomy" id="4217"/>
    <lineage>
        <taxon>Eukaryota</taxon>
        <taxon>Viridiplantae</taxon>
        <taxon>Streptophyta</taxon>
        <taxon>Embryophyta</taxon>
        <taxon>Tracheophyta</taxon>
        <taxon>Spermatophyta</taxon>
        <taxon>Magnoliopsida</taxon>
        <taxon>eudicotyledons</taxon>
        <taxon>Gunneridae</taxon>
        <taxon>Pentapetalae</taxon>
        <taxon>asterids</taxon>
        <taxon>campanulids</taxon>
        <taxon>Asterales</taxon>
        <taxon>Asteraceae</taxon>
        <taxon>Carduoideae</taxon>
        <taxon>Cardueae</taxon>
        <taxon>Arctiinae</taxon>
        <taxon>Arctium</taxon>
    </lineage>
</organism>
<sequence length="105" mass="11753">MLTEDCGASRWSGSPVRRVGDRCADPKLYIQISNPNPKRIEDIADLSSHFLFPSRRRPTSVLGLVVFRPEILGRLSQVVVFPKFSVHIVAASQVGSHRRRLEASI</sequence>